<evidence type="ECO:0000313" key="2">
    <source>
        <dbReference type="Proteomes" id="UP000464787"/>
    </source>
</evidence>
<organism evidence="1 2">
    <name type="scientific">Xylophilus rhododendri</name>
    <dbReference type="NCBI Taxonomy" id="2697032"/>
    <lineage>
        <taxon>Bacteria</taxon>
        <taxon>Pseudomonadati</taxon>
        <taxon>Pseudomonadota</taxon>
        <taxon>Betaproteobacteria</taxon>
        <taxon>Burkholderiales</taxon>
        <taxon>Xylophilus</taxon>
    </lineage>
</organism>
<evidence type="ECO:0000313" key="1">
    <source>
        <dbReference type="EMBL" id="QHI97035.1"/>
    </source>
</evidence>
<dbReference type="AlphaFoldDB" id="A0A857J2D4"/>
<keyword evidence="2" id="KW-1185">Reference proteome</keyword>
<protein>
    <submittedName>
        <fullName evidence="1">Uncharacterized protein</fullName>
    </submittedName>
</protein>
<name>A0A857J2D4_9BURK</name>
<sequence>MPTYLKIVSHPAASFHAYRGGIRVAFADPTAPDWQIAAHFSNNQFEYGDSICCESDREPIATEGIKAAESKLKITSDNLQRMEWAGNFSERVRLMNPVMHLGRPADFALELYKPILLKPLPEACPYFALRLSLLNESVGNEVSLLCYVNALLNGSLVRMQIPESLLREERNYCFLMNGQYFGHIEGGRVYGWHGNGIKDGLCYYSNENTKPGDKFELRLGSETGPVVYSDVFGISVSLEGTKISLGLSETLVKSGLNISFFKNDQYVGDVIDGVVNYWRGGKLQDGTLSFYREDGAPGDLFEVRKGGKNGEVIYSKTFGISAWLFNGTMFLRLDDKLLDPNAGVYTGYLNGIYSGGIDNGTRYYWNKYNAGDGFVLLGATGVSRDDVFELRRGGDNGPVIYKTVLGYTSDLAMVGKSANG</sequence>
<dbReference type="Proteomes" id="UP000464787">
    <property type="component" value="Chromosome"/>
</dbReference>
<dbReference type="KEGG" id="xyk:GT347_02960"/>
<accession>A0A857J2D4</accession>
<dbReference type="EMBL" id="CP047650">
    <property type="protein sequence ID" value="QHI97035.1"/>
    <property type="molecule type" value="Genomic_DNA"/>
</dbReference>
<gene>
    <name evidence="1" type="ORF">GT347_02960</name>
</gene>
<reference evidence="1 2" key="1">
    <citation type="submission" date="2020-01" db="EMBL/GenBank/DDBJ databases">
        <title>Genome sequencing of strain KACC 21265.</title>
        <authorList>
            <person name="Heo J."/>
            <person name="Kim S.-J."/>
            <person name="Kim J.-S."/>
            <person name="Hong S.-B."/>
            <person name="Kwon S.-W."/>
        </authorList>
    </citation>
    <scope>NUCLEOTIDE SEQUENCE [LARGE SCALE GENOMIC DNA]</scope>
    <source>
        <strain evidence="1 2">KACC 21265</strain>
    </source>
</reference>
<proteinExistence type="predicted"/>
<dbReference type="RefSeq" id="WP_160550553.1">
    <property type="nucleotide sequence ID" value="NZ_CP047650.1"/>
</dbReference>